<reference evidence="4" key="1">
    <citation type="submission" date="2021-07" db="EMBL/GenBank/DDBJ databases">
        <authorList>
            <person name="Durling M."/>
        </authorList>
    </citation>
    <scope>NUCLEOTIDE SEQUENCE</scope>
</reference>
<evidence type="ECO:0000313" key="5">
    <source>
        <dbReference type="Proteomes" id="UP000696280"/>
    </source>
</evidence>
<keyword evidence="2" id="KW-0378">Hydrolase</keyword>
<dbReference type="AlphaFoldDB" id="A0A9N9L984"/>
<dbReference type="GO" id="GO:0004521">
    <property type="term" value="F:RNA endonuclease activity"/>
    <property type="evidence" value="ECO:0007669"/>
    <property type="project" value="InterPro"/>
</dbReference>
<dbReference type="EMBL" id="CAJVRL010000093">
    <property type="protein sequence ID" value="CAG8959852.1"/>
    <property type="molecule type" value="Genomic_DNA"/>
</dbReference>
<dbReference type="InterPro" id="IPR016191">
    <property type="entry name" value="Ribonuclease/ribotoxin"/>
</dbReference>
<dbReference type="GO" id="GO:0016787">
    <property type="term" value="F:hydrolase activity"/>
    <property type="evidence" value="ECO:0007669"/>
    <property type="project" value="UniProtKB-KW"/>
</dbReference>
<dbReference type="Pfam" id="PF00545">
    <property type="entry name" value="Ribonuclease"/>
    <property type="match status" value="1"/>
</dbReference>
<sequence length="207" mass="23266">MSTHVKRVPTDRSYISVDTGFPDPSNPTGHSWVYAEDAERQIQNARAPDPTHRYPSTFQNYENLPVTPIGPLEHTPILASGQQWVRGMNPGAIRGVYNDNDRQTFDIIAHNGSAGQSGQGHGLFVMGTRHARAPQQPSQTHKPHKPHKPHEPPKTSKQTPSQNPRQQQDQTSYQGSDQNSSPVASLRWEGQTFFQYPEFYTPAYSHF</sequence>
<feature type="compositionally biased region" description="Polar residues" evidence="3">
    <location>
        <begin position="158"/>
        <end position="183"/>
    </location>
</feature>
<dbReference type="OrthoDB" id="4770332at2759"/>
<organism evidence="4 5">
    <name type="scientific">Hymenoscyphus fraxineus</name>
    <dbReference type="NCBI Taxonomy" id="746836"/>
    <lineage>
        <taxon>Eukaryota</taxon>
        <taxon>Fungi</taxon>
        <taxon>Dikarya</taxon>
        <taxon>Ascomycota</taxon>
        <taxon>Pezizomycotina</taxon>
        <taxon>Leotiomycetes</taxon>
        <taxon>Helotiales</taxon>
        <taxon>Helotiaceae</taxon>
        <taxon>Hymenoscyphus</taxon>
    </lineage>
</organism>
<comment type="caution">
    <text evidence="4">The sequence shown here is derived from an EMBL/GenBank/DDBJ whole genome shotgun (WGS) entry which is preliminary data.</text>
</comment>
<keyword evidence="5" id="KW-1185">Reference proteome</keyword>
<dbReference type="Gene3D" id="3.10.450.30">
    <property type="entry name" value="Microbial ribonucleases"/>
    <property type="match status" value="1"/>
</dbReference>
<gene>
    <name evidence="4" type="ORF">HYFRA_00013124</name>
</gene>
<accession>A0A9N9L984</accession>
<protein>
    <submittedName>
        <fullName evidence="4">Uncharacterized protein</fullName>
    </submittedName>
</protein>
<dbReference type="GO" id="GO:0003723">
    <property type="term" value="F:RNA binding"/>
    <property type="evidence" value="ECO:0007669"/>
    <property type="project" value="InterPro"/>
</dbReference>
<evidence type="ECO:0000256" key="2">
    <source>
        <dbReference type="ARBA" id="ARBA00022801"/>
    </source>
</evidence>
<proteinExistence type="predicted"/>
<name>A0A9N9L984_9HELO</name>
<evidence type="ECO:0000313" key="4">
    <source>
        <dbReference type="EMBL" id="CAG8959852.1"/>
    </source>
</evidence>
<dbReference type="SUPFAM" id="SSF53933">
    <property type="entry name" value="Microbial ribonucleases"/>
    <property type="match status" value="1"/>
</dbReference>
<dbReference type="InterPro" id="IPR000026">
    <property type="entry name" value="N1-like"/>
</dbReference>
<evidence type="ECO:0000256" key="1">
    <source>
        <dbReference type="ARBA" id="ARBA00022722"/>
    </source>
</evidence>
<dbReference type="Proteomes" id="UP000696280">
    <property type="component" value="Unassembled WGS sequence"/>
</dbReference>
<evidence type="ECO:0000256" key="3">
    <source>
        <dbReference type="SAM" id="MobiDB-lite"/>
    </source>
</evidence>
<feature type="region of interest" description="Disordered" evidence="3">
    <location>
        <begin position="131"/>
        <end position="184"/>
    </location>
</feature>
<keyword evidence="1" id="KW-0540">Nuclease</keyword>